<feature type="region of interest" description="Disordered" evidence="7">
    <location>
        <begin position="87"/>
        <end position="113"/>
    </location>
</feature>
<keyword evidence="5" id="KW-0539">Nucleus</keyword>
<evidence type="ECO:0000256" key="7">
    <source>
        <dbReference type="SAM" id="MobiDB-lite"/>
    </source>
</evidence>
<feature type="domain" description="MBD" evidence="10">
    <location>
        <begin position="304"/>
        <end position="376"/>
    </location>
</feature>
<dbReference type="InterPro" id="IPR016177">
    <property type="entry name" value="DNA-bd_dom_sf"/>
</dbReference>
<dbReference type="OrthoDB" id="1675150at2759"/>
<evidence type="ECO:0000259" key="11">
    <source>
        <dbReference type="PROSITE" id="PS51352"/>
    </source>
</evidence>
<dbReference type="Gene3D" id="3.30.160.60">
    <property type="entry name" value="Classic Zinc Finger"/>
    <property type="match status" value="1"/>
</dbReference>
<dbReference type="InterPro" id="IPR013087">
    <property type="entry name" value="Znf_C2H2_type"/>
</dbReference>
<dbReference type="Pfam" id="PF01429">
    <property type="entry name" value="MBD"/>
    <property type="match status" value="1"/>
</dbReference>
<keyword evidence="8" id="KW-0472">Membrane</keyword>
<accession>A0A1R3JLK3</accession>
<evidence type="ECO:0000256" key="8">
    <source>
        <dbReference type="SAM" id="Phobius"/>
    </source>
</evidence>
<evidence type="ECO:0000256" key="4">
    <source>
        <dbReference type="ARBA" id="ARBA00023163"/>
    </source>
</evidence>
<dbReference type="SMART" id="SM00355">
    <property type="entry name" value="ZnF_C2H2"/>
    <property type="match status" value="2"/>
</dbReference>
<dbReference type="SUPFAM" id="SSF54171">
    <property type="entry name" value="DNA-binding domain"/>
    <property type="match status" value="1"/>
</dbReference>
<dbReference type="PROSITE" id="PS00028">
    <property type="entry name" value="ZINC_FINGER_C2H2_1"/>
    <property type="match status" value="2"/>
</dbReference>
<dbReference type="PROSITE" id="PS50982">
    <property type="entry name" value="MBD"/>
    <property type="match status" value="1"/>
</dbReference>
<comment type="subcellular location">
    <subcellularLocation>
        <location evidence="1">Nucleus</location>
    </subcellularLocation>
</comment>
<dbReference type="GO" id="GO:0005634">
    <property type="term" value="C:nucleus"/>
    <property type="evidence" value="ECO:0007669"/>
    <property type="project" value="UniProtKB-SubCell"/>
</dbReference>
<evidence type="ECO:0000259" key="10">
    <source>
        <dbReference type="PROSITE" id="PS50982"/>
    </source>
</evidence>
<dbReference type="OMA" id="EMEMVSK"/>
<keyword evidence="4" id="KW-0804">Transcription</keyword>
<evidence type="ECO:0000256" key="3">
    <source>
        <dbReference type="ARBA" id="ARBA00023125"/>
    </source>
</evidence>
<dbReference type="PROSITE" id="PS51352">
    <property type="entry name" value="THIOREDOXIN_2"/>
    <property type="match status" value="1"/>
</dbReference>
<feature type="domain" description="Thioredoxin" evidence="11">
    <location>
        <begin position="1246"/>
        <end position="1367"/>
    </location>
</feature>
<organism evidence="12 13">
    <name type="scientific">Corchorus capsularis</name>
    <name type="common">Jute</name>
    <dbReference type="NCBI Taxonomy" id="210143"/>
    <lineage>
        <taxon>Eukaryota</taxon>
        <taxon>Viridiplantae</taxon>
        <taxon>Streptophyta</taxon>
        <taxon>Embryophyta</taxon>
        <taxon>Tracheophyta</taxon>
        <taxon>Spermatophyta</taxon>
        <taxon>Magnoliopsida</taxon>
        <taxon>eudicotyledons</taxon>
        <taxon>Gunneridae</taxon>
        <taxon>Pentapetalae</taxon>
        <taxon>rosids</taxon>
        <taxon>malvids</taxon>
        <taxon>Malvales</taxon>
        <taxon>Malvaceae</taxon>
        <taxon>Grewioideae</taxon>
        <taxon>Apeibeae</taxon>
        <taxon>Corchorus</taxon>
    </lineage>
</organism>
<keyword evidence="2" id="KW-0805">Transcription regulation</keyword>
<dbReference type="PANTHER" id="PTHR37701:SF13">
    <property type="entry name" value="C2H2-TYPE DOMAIN-CONTAINING PROTEIN"/>
    <property type="match status" value="1"/>
</dbReference>
<dbReference type="PROSITE" id="PS50157">
    <property type="entry name" value="ZINC_FINGER_C2H2_2"/>
    <property type="match status" value="2"/>
</dbReference>
<keyword evidence="3" id="KW-0238">DNA-binding</keyword>
<evidence type="ECO:0000256" key="2">
    <source>
        <dbReference type="ARBA" id="ARBA00023015"/>
    </source>
</evidence>
<dbReference type="SMART" id="SM00384">
    <property type="entry name" value="AT_hook"/>
    <property type="match status" value="2"/>
</dbReference>
<feature type="compositionally biased region" description="Basic and acidic residues" evidence="7">
    <location>
        <begin position="233"/>
        <end position="243"/>
    </location>
</feature>
<dbReference type="CDD" id="cd02999">
    <property type="entry name" value="PDI_a_ERp44_like"/>
    <property type="match status" value="1"/>
</dbReference>
<dbReference type="InterPro" id="IPR013766">
    <property type="entry name" value="Thioredoxin_domain"/>
</dbReference>
<name>A0A1R3JLK3_COCAP</name>
<dbReference type="InterPro" id="IPR017956">
    <property type="entry name" value="AT_hook_DNA-bd_motif"/>
</dbReference>
<dbReference type="Pfam" id="PF00085">
    <property type="entry name" value="Thioredoxin"/>
    <property type="match status" value="1"/>
</dbReference>
<gene>
    <name evidence="12" type="ORF">CCACVL1_05292</name>
</gene>
<keyword evidence="6" id="KW-0862">Zinc</keyword>
<protein>
    <submittedName>
        <fullName evidence="12">Methyl-CpG DNA binding protein</fullName>
    </submittedName>
</protein>
<evidence type="ECO:0000256" key="1">
    <source>
        <dbReference type="ARBA" id="ARBA00004123"/>
    </source>
</evidence>
<dbReference type="InterPro" id="IPR001739">
    <property type="entry name" value="Methyl_CpG_DNA-bd"/>
</dbReference>
<evidence type="ECO:0000256" key="6">
    <source>
        <dbReference type="PROSITE-ProRule" id="PRU00042"/>
    </source>
</evidence>
<dbReference type="EMBL" id="AWWV01007600">
    <property type="protein sequence ID" value="OMO95714.1"/>
    <property type="molecule type" value="Genomic_DNA"/>
</dbReference>
<feature type="compositionally biased region" description="Polar residues" evidence="7">
    <location>
        <begin position="498"/>
        <end position="514"/>
    </location>
</feature>
<reference evidence="12 13" key="1">
    <citation type="submission" date="2013-09" db="EMBL/GenBank/DDBJ databases">
        <title>Corchorus capsularis genome sequencing.</title>
        <authorList>
            <person name="Alam M."/>
            <person name="Haque M.S."/>
            <person name="Islam M.S."/>
            <person name="Emdad E.M."/>
            <person name="Islam M.M."/>
            <person name="Ahmed B."/>
            <person name="Halim A."/>
            <person name="Hossen Q.M.M."/>
            <person name="Hossain M.Z."/>
            <person name="Ahmed R."/>
            <person name="Khan M.M."/>
            <person name="Islam R."/>
            <person name="Rashid M.M."/>
            <person name="Khan S.A."/>
            <person name="Rahman M.S."/>
            <person name="Alam M."/>
        </authorList>
    </citation>
    <scope>NUCLEOTIDE SEQUENCE [LARGE SCALE GENOMIC DNA]</scope>
    <source>
        <strain evidence="13">cv. CVL-1</strain>
        <tissue evidence="12">Whole seedling</tissue>
    </source>
</reference>
<dbReference type="InterPro" id="IPR037472">
    <property type="entry name" value="MBD8"/>
</dbReference>
<dbReference type="Gene3D" id="3.40.30.10">
    <property type="entry name" value="Glutaredoxin"/>
    <property type="match status" value="1"/>
</dbReference>
<dbReference type="SUPFAM" id="SSF52833">
    <property type="entry name" value="Thioredoxin-like"/>
    <property type="match status" value="1"/>
</dbReference>
<proteinExistence type="predicted"/>
<evidence type="ECO:0000313" key="12">
    <source>
        <dbReference type="EMBL" id="OMO95714.1"/>
    </source>
</evidence>
<feature type="region of interest" description="Disordered" evidence="7">
    <location>
        <begin position="218"/>
        <end position="243"/>
    </location>
</feature>
<feature type="region of interest" description="Disordered" evidence="7">
    <location>
        <begin position="493"/>
        <end position="514"/>
    </location>
</feature>
<dbReference type="Gramene" id="OMO95714">
    <property type="protein sequence ID" value="OMO95714"/>
    <property type="gene ID" value="CCACVL1_05292"/>
</dbReference>
<dbReference type="GO" id="GO:0008270">
    <property type="term" value="F:zinc ion binding"/>
    <property type="evidence" value="ECO:0007669"/>
    <property type="project" value="UniProtKB-KW"/>
</dbReference>
<keyword evidence="8" id="KW-1133">Transmembrane helix</keyword>
<dbReference type="PANTHER" id="PTHR37701">
    <property type="entry name" value="METHYL-CPG-BINDING DOMAIN-CONTAINING PROTEIN 8"/>
    <property type="match status" value="1"/>
</dbReference>
<feature type="domain" description="C2H2-type" evidence="9">
    <location>
        <begin position="463"/>
        <end position="490"/>
    </location>
</feature>
<keyword evidence="8" id="KW-0812">Transmembrane</keyword>
<feature type="domain" description="C2H2-type" evidence="9">
    <location>
        <begin position="416"/>
        <end position="444"/>
    </location>
</feature>
<keyword evidence="13" id="KW-1185">Reference proteome</keyword>
<evidence type="ECO:0000313" key="13">
    <source>
        <dbReference type="Proteomes" id="UP000188268"/>
    </source>
</evidence>
<sequence>MASATVDHRLQHRDSSLHLESIPLVDLRLLSQPELLSLSFCSTSPSPSNAETEIFTPKIDRSVFNESAGSRKQTFSRLRLAAPRNYLHHHHSSPSSTSFASVPRRLNPEPLDEESSGILPLLKSLFNIDDSLTANTNGNEPEDDKDLVPVQIEYPTGNSVLQNIPVGIVSCSGSKRKRGRPRKDEKVNWLIESESLVVEEQKDKAVFDRVNKTSNAGEISSCSEKKRTRGRPRRDESQSKVIESEEKKVESEIEKVASGSVEAILGIEEELRRRTEGMEKEADLLEYLGGLEGEWASKSLKKRIVVADGFGEVLPKGWKLMLFVKRRAGHAWLACSRYISPDGQQFVSCKEVSSYLLSFGGLKDSSQSTSSQTGCGIGSGVKPTSGNLPITCVSSQHKKKAPLLGRPIEVQRAETIKCHKCPMTFNQQDDFIGHLLSSHQGTAKSSGQTTQTNEEVIIKNGKYECQFCNELFEERSCYSNHLEIHMKNNMKKDDGSVGASTTQNSIRPFNPPNNNEMRPDFPRSQANENAVVGRDTHADSHECNLLSRDKEDIKFNGNEKTLVDENIEKQNKCGLTNSEGEVTETAAVEFNVCLSSEKLLFTASAKDEKADVALKSIEEKKTEMVSSTSLHAANAEKNSDEKIEDRHFASFMKKMEADFKDKFTGDDPKASCTNAHTRPNDVMIDIEQKNCSKGCSVIFSSNEGGNLVDHVKGTSAIIDSAQDRGYRCSLTAYKDEQARVITNKLTVASSGTLYDPESFVLSESGNNVSTIGFQSDHCIKKPPQQDSKSALPTLHGRDQNCFTNNSAFKVSSQRVERPEHAEVEKSSGLMQDVHSHSRGFDPNILDNVRQARTNAYSLVSSPYKKTFTNTLEERKQLKGSESSVYEQYANQQNSYNATSMNNFSFSTLGERKHKVQSPFNDNAHARVGTFDLTSTGLQSYSPLFSGNGERFSGKTYVPGISGDTVYEPKQNIAGKTHVPGIGGGTVYEPKQNIAGKTHVPGISGGTVYEPKQSIAAQGEPRLGDFENARNNEVMIGFGNHAQRPEDSMTGLTWKSDELLQPSGYYPTFDVMSHKGESEMYNISGKCGSVSGFEELRPDSIGHMEYDFLTAQPSSRSGGSKVSSNDSEMAVRSDSSIWFGKEALPLLPKVAGRHQIAAENRWKADESGSWVIGLPSGRISECSNSREQKKALKTYVVLYEAWQTGILLFAFWGRLTFSISVPVRVPLCPKSSVVDAIFDFRDSYCPAANSEFTESIDFVGVTEGDEVSLLKALNMVHKNSHEYVAVLFYASWCPFSRSFRPSFSFLASSYPSIPHLAVEESTVRPSILSKYGVHGFPTLFLLNSTMRVRYHGNRSFESLGAFYSEVTGIKDKSLDKTSLDTIGCLSNHEKHNNTEQESCPFSWARSPENLLRQETYLALATAFVMFRLLYLLYPTLLVIFQFTWRRLIRNVKLGSMFEHPLAYLRRAIQLFKSLKEPCKRRNLQGAMNARAWASKSLATVSIGDANTSRAVPMSGCR</sequence>
<feature type="transmembrane region" description="Helical" evidence="8">
    <location>
        <begin position="1415"/>
        <end position="1439"/>
    </location>
</feature>
<dbReference type="InterPro" id="IPR036249">
    <property type="entry name" value="Thioredoxin-like_sf"/>
</dbReference>
<dbReference type="Proteomes" id="UP000188268">
    <property type="component" value="Unassembled WGS sequence"/>
</dbReference>
<evidence type="ECO:0000259" key="9">
    <source>
        <dbReference type="PROSITE" id="PS50157"/>
    </source>
</evidence>
<evidence type="ECO:0000256" key="5">
    <source>
        <dbReference type="ARBA" id="ARBA00023242"/>
    </source>
</evidence>
<keyword evidence="6" id="KW-0863">Zinc-finger</keyword>
<keyword evidence="6" id="KW-0479">Metal-binding</keyword>
<dbReference type="GO" id="GO:0003677">
    <property type="term" value="F:DNA binding"/>
    <property type="evidence" value="ECO:0007669"/>
    <property type="project" value="UniProtKB-KW"/>
</dbReference>
<comment type="caution">
    <text evidence="12">The sequence shown here is derived from an EMBL/GenBank/DDBJ whole genome shotgun (WGS) entry which is preliminary data.</text>
</comment>